<sequence>MFFFLLFTWLLKDSMKHNYDYELEPILSPRFTSPVQSSPVQSFQYSIPRLT</sequence>
<evidence type="ECO:0000313" key="2">
    <source>
        <dbReference type="EMBL" id="CAH3181173.1"/>
    </source>
</evidence>
<evidence type="ECO:0000313" key="3">
    <source>
        <dbReference type="Proteomes" id="UP001159405"/>
    </source>
</evidence>
<keyword evidence="3" id="KW-1185">Reference proteome</keyword>
<dbReference type="Proteomes" id="UP001159405">
    <property type="component" value="Unassembled WGS sequence"/>
</dbReference>
<name>A0ABN8RUS2_9CNID</name>
<accession>A0ABN8RUS2</accession>
<reference evidence="2 3" key="1">
    <citation type="submission" date="2022-05" db="EMBL/GenBank/DDBJ databases">
        <authorList>
            <consortium name="Genoscope - CEA"/>
            <person name="William W."/>
        </authorList>
    </citation>
    <scope>NUCLEOTIDE SEQUENCE [LARGE SCALE GENOMIC DNA]</scope>
</reference>
<comment type="caution">
    <text evidence="2">The sequence shown here is derived from an EMBL/GenBank/DDBJ whole genome shotgun (WGS) entry which is preliminary data.</text>
</comment>
<feature type="non-terminal residue" evidence="2">
    <location>
        <position position="51"/>
    </location>
</feature>
<feature type="chain" id="PRO_5045154995" description="Cytochrome oxidase subunit I" evidence="1">
    <location>
        <begin position="17"/>
        <end position="51"/>
    </location>
</feature>
<feature type="signal peptide" evidence="1">
    <location>
        <begin position="1"/>
        <end position="16"/>
    </location>
</feature>
<organism evidence="2 3">
    <name type="scientific">Porites lobata</name>
    <dbReference type="NCBI Taxonomy" id="104759"/>
    <lineage>
        <taxon>Eukaryota</taxon>
        <taxon>Metazoa</taxon>
        <taxon>Cnidaria</taxon>
        <taxon>Anthozoa</taxon>
        <taxon>Hexacorallia</taxon>
        <taxon>Scleractinia</taxon>
        <taxon>Fungiina</taxon>
        <taxon>Poritidae</taxon>
        <taxon>Porites</taxon>
    </lineage>
</organism>
<proteinExistence type="predicted"/>
<gene>
    <name evidence="2" type="ORF">PLOB_00024485</name>
</gene>
<evidence type="ECO:0008006" key="4">
    <source>
        <dbReference type="Google" id="ProtNLM"/>
    </source>
</evidence>
<keyword evidence="1" id="KW-0732">Signal</keyword>
<protein>
    <recommendedName>
        <fullName evidence="4">Cytochrome oxidase subunit I</fullName>
    </recommendedName>
</protein>
<dbReference type="EMBL" id="CALNXK010000291">
    <property type="protein sequence ID" value="CAH3181173.1"/>
    <property type="molecule type" value="Genomic_DNA"/>
</dbReference>
<evidence type="ECO:0000256" key="1">
    <source>
        <dbReference type="SAM" id="SignalP"/>
    </source>
</evidence>